<feature type="domain" description="Peptidase M28" evidence="2">
    <location>
        <begin position="255"/>
        <end position="470"/>
    </location>
</feature>
<comment type="caution">
    <text evidence="3">The sequence shown here is derived from an EMBL/GenBank/DDBJ whole genome shotgun (WGS) entry which is preliminary data.</text>
</comment>
<dbReference type="EMBL" id="JBHUFC010000006">
    <property type="protein sequence ID" value="MFD1788611.1"/>
    <property type="molecule type" value="Genomic_DNA"/>
</dbReference>
<dbReference type="RefSeq" id="WP_380941003.1">
    <property type="nucleotide sequence ID" value="NZ_JBHUFC010000006.1"/>
</dbReference>
<organism evidence="3 4">
    <name type="scientific">Sphingomonas floccifaciens</name>
    <dbReference type="NCBI Taxonomy" id="1844115"/>
    <lineage>
        <taxon>Bacteria</taxon>
        <taxon>Pseudomonadati</taxon>
        <taxon>Pseudomonadota</taxon>
        <taxon>Alphaproteobacteria</taxon>
        <taxon>Sphingomonadales</taxon>
        <taxon>Sphingomonadaceae</taxon>
        <taxon>Sphingomonas</taxon>
    </lineage>
</organism>
<reference evidence="4" key="1">
    <citation type="journal article" date="2019" name="Int. J. Syst. Evol. Microbiol.">
        <title>The Global Catalogue of Microorganisms (GCM) 10K type strain sequencing project: providing services to taxonomists for standard genome sequencing and annotation.</title>
        <authorList>
            <consortium name="The Broad Institute Genomics Platform"/>
            <consortium name="The Broad Institute Genome Sequencing Center for Infectious Disease"/>
            <person name="Wu L."/>
            <person name="Ma J."/>
        </authorList>
    </citation>
    <scope>NUCLEOTIDE SEQUENCE [LARGE SCALE GENOMIC DNA]</scope>
    <source>
        <strain evidence="4">Q85</strain>
    </source>
</reference>
<dbReference type="Proteomes" id="UP001597283">
    <property type="component" value="Unassembled WGS sequence"/>
</dbReference>
<dbReference type="PANTHER" id="PTHR12147:SF26">
    <property type="entry name" value="PEPTIDASE M28 DOMAIN-CONTAINING PROTEIN"/>
    <property type="match status" value="1"/>
</dbReference>
<dbReference type="SUPFAM" id="SSF53187">
    <property type="entry name" value="Zn-dependent exopeptidases"/>
    <property type="match status" value="1"/>
</dbReference>
<dbReference type="InterPro" id="IPR007484">
    <property type="entry name" value="Peptidase_M28"/>
</dbReference>
<dbReference type="PANTHER" id="PTHR12147">
    <property type="entry name" value="METALLOPEPTIDASE M28 FAMILY MEMBER"/>
    <property type="match status" value="1"/>
</dbReference>
<protein>
    <submittedName>
        <fullName evidence="3">M28 family peptidase</fullName>
    </submittedName>
</protein>
<evidence type="ECO:0000313" key="4">
    <source>
        <dbReference type="Proteomes" id="UP001597283"/>
    </source>
</evidence>
<evidence type="ECO:0000259" key="2">
    <source>
        <dbReference type="Pfam" id="PF04389"/>
    </source>
</evidence>
<dbReference type="Gene3D" id="3.40.630.10">
    <property type="entry name" value="Zn peptidases"/>
    <property type="match status" value="1"/>
</dbReference>
<proteinExistence type="predicted"/>
<keyword evidence="1" id="KW-0732">Signal</keyword>
<feature type="signal peptide" evidence="1">
    <location>
        <begin position="1"/>
        <end position="19"/>
    </location>
</feature>
<dbReference type="Gene3D" id="3.50.30.30">
    <property type="match status" value="1"/>
</dbReference>
<sequence length="494" mass="53018">MPPAALLASLLLQAAPVDADTRSWWATTTILSSDTMEGRDVGSAGHERAARLVAARLAKAGVQPKGDAGGWFQSVPMEDMTIARATIGVGGRPLRFLHDLYAAPGQVPAAIDAPLAYRGYCRPGEIGDVRGRIVICHGSRRTDMPSPADRIAALRKAGAEGLITIADPGFTVEPPRWPFAYSRAVRLRGSPVVPASLPQMTLRADALATVLAGSGRDAAALIAAGSAGRPLPAFDLTTRFTAQFAMTHRSLSASNVIGILPGTNPALADQAIVLTAHLDGYGRGTPVDGDGLYNGTLDDAAYVALLVRLAERRGGKGFRRPVLFAIVTGEEKGLLGTHWFLKHPTIPLSRMAANINLDQLRPIFPLELMTVHALDATTLGDDARAVAESMGIAVQADPEPERNLLRRSDHWPFLQAGVPATSFVFGYRPGSDSERIYRRWYVTGYHTPKDDPKQTIDWKAAADFNRFFYALVERVADQDAAPAWKPDGKARLGL</sequence>
<evidence type="ECO:0000256" key="1">
    <source>
        <dbReference type="SAM" id="SignalP"/>
    </source>
</evidence>
<keyword evidence="4" id="KW-1185">Reference proteome</keyword>
<name>A0ABW4NEU8_9SPHN</name>
<accession>A0ABW4NEU8</accession>
<dbReference type="Pfam" id="PF04389">
    <property type="entry name" value="Peptidase_M28"/>
    <property type="match status" value="1"/>
</dbReference>
<feature type="chain" id="PRO_5047423128" evidence="1">
    <location>
        <begin position="20"/>
        <end position="494"/>
    </location>
</feature>
<evidence type="ECO:0000313" key="3">
    <source>
        <dbReference type="EMBL" id="MFD1788611.1"/>
    </source>
</evidence>
<gene>
    <name evidence="3" type="ORF">ACFSC3_13655</name>
</gene>
<dbReference type="InterPro" id="IPR045175">
    <property type="entry name" value="M28_fam"/>
</dbReference>